<protein>
    <submittedName>
        <fullName evidence="2">Uncharacterized protein</fullName>
    </submittedName>
</protein>
<sequence>MHIACSHSSFDGNPLIVIIITNNKKEQIFRFNFTNVKMSKAFSRRTPFFNT</sequence>
<reference evidence="1" key="2">
    <citation type="journal article" date="2016" name="Mol. Ecol.">
        <title>Population genomics of the filarial nematode parasite Wuchereria bancrofti from mosquitoes.</title>
        <authorList>
            <person name="Small S.T."/>
            <person name="Reimer L.J."/>
            <person name="Tisch D.J."/>
            <person name="King C.L."/>
            <person name="Christensen B.M."/>
            <person name="Siba P.M."/>
            <person name="Kazura J.W."/>
            <person name="Serre D."/>
            <person name="Zimmerman P.A."/>
        </authorList>
    </citation>
    <scope>NUCLEOTIDE SEQUENCE</scope>
    <source>
        <strain evidence="1">pt0022</strain>
    </source>
</reference>
<dbReference type="AlphaFoldDB" id="A0AAF5PQ75"/>
<name>A0AAF5PQ75_WUCBA</name>
<dbReference type="WBParaSite" id="mrna-Wban_03954">
    <property type="protein sequence ID" value="mrna-Wban_03954"/>
    <property type="gene ID" value="Wban_03954"/>
</dbReference>
<dbReference type="Proteomes" id="UP000093561">
    <property type="component" value="Unassembled WGS sequence"/>
</dbReference>
<organism evidence="1 2">
    <name type="scientific">Wuchereria bancrofti</name>
    <dbReference type="NCBI Taxonomy" id="6293"/>
    <lineage>
        <taxon>Eukaryota</taxon>
        <taxon>Metazoa</taxon>
        <taxon>Ecdysozoa</taxon>
        <taxon>Nematoda</taxon>
        <taxon>Chromadorea</taxon>
        <taxon>Rhabditida</taxon>
        <taxon>Spirurina</taxon>
        <taxon>Spiruromorpha</taxon>
        <taxon>Filarioidea</taxon>
        <taxon>Onchocercidae</taxon>
        <taxon>Wuchereria</taxon>
    </lineage>
</organism>
<accession>A0AAF5PQ75</accession>
<evidence type="ECO:0000313" key="1">
    <source>
        <dbReference type="Proteomes" id="UP000093561"/>
    </source>
</evidence>
<reference evidence="2" key="3">
    <citation type="submission" date="2024-02" db="UniProtKB">
        <authorList>
            <consortium name="WormBaseParasite"/>
        </authorList>
    </citation>
    <scope>IDENTIFICATION</scope>
    <source>
        <strain evidence="2">pt0022</strain>
    </source>
</reference>
<reference evidence="1" key="1">
    <citation type="submission" date="2015-03" db="EMBL/GenBank/DDBJ databases">
        <title>Wuchereria bancrofti Genome Sequencing Papua New Guinea Strain.</title>
        <authorList>
            <person name="Small S.T."/>
            <person name="Serre D."/>
            <person name="Zimmerman P.A."/>
        </authorList>
    </citation>
    <scope>NUCLEOTIDE SEQUENCE [LARGE SCALE GENOMIC DNA]</scope>
    <source>
        <strain evidence="1">pt0022</strain>
    </source>
</reference>
<proteinExistence type="predicted"/>
<evidence type="ECO:0000313" key="2">
    <source>
        <dbReference type="WBParaSite" id="mrna-Wban_03954"/>
    </source>
</evidence>